<dbReference type="RefSeq" id="WP_189785276.1">
    <property type="nucleotide sequence ID" value="NZ_BNAT01000022.1"/>
</dbReference>
<dbReference type="Proteomes" id="UP000603227">
    <property type="component" value="Unassembled WGS sequence"/>
</dbReference>
<proteinExistence type="predicted"/>
<keyword evidence="2" id="KW-1185">Reference proteome</keyword>
<comment type="caution">
    <text evidence="1">The sequence shown here is derived from an EMBL/GenBank/DDBJ whole genome shotgun (WGS) entry which is preliminary data.</text>
</comment>
<reference evidence="1" key="2">
    <citation type="submission" date="2020-09" db="EMBL/GenBank/DDBJ databases">
        <authorList>
            <person name="Sun Q."/>
            <person name="Zhou Y."/>
        </authorList>
    </citation>
    <scope>NUCLEOTIDE SEQUENCE</scope>
    <source>
        <strain evidence="1">CGMCC 4.7403</strain>
    </source>
</reference>
<evidence type="ECO:0000313" key="1">
    <source>
        <dbReference type="EMBL" id="GHE38163.1"/>
    </source>
</evidence>
<dbReference type="AlphaFoldDB" id="A0A918Z630"/>
<evidence type="ECO:0000313" key="2">
    <source>
        <dbReference type="Proteomes" id="UP000603227"/>
    </source>
</evidence>
<organism evidence="1 2">
    <name type="scientific">Streptomyces capitiformicae</name>
    <dbReference type="NCBI Taxonomy" id="2014920"/>
    <lineage>
        <taxon>Bacteria</taxon>
        <taxon>Bacillati</taxon>
        <taxon>Actinomycetota</taxon>
        <taxon>Actinomycetes</taxon>
        <taxon>Kitasatosporales</taxon>
        <taxon>Streptomycetaceae</taxon>
        <taxon>Streptomyces</taxon>
    </lineage>
</organism>
<name>A0A918Z630_9ACTN</name>
<accession>A0A918Z630</accession>
<evidence type="ECO:0008006" key="3">
    <source>
        <dbReference type="Google" id="ProtNLM"/>
    </source>
</evidence>
<gene>
    <name evidence="1" type="ORF">GCM10017771_56670</name>
</gene>
<protein>
    <recommendedName>
        <fullName evidence="3">Tetratricopeptide repeat protein</fullName>
    </recommendedName>
</protein>
<reference evidence="1" key="1">
    <citation type="journal article" date="2014" name="Int. J. Syst. Evol. Microbiol.">
        <title>Complete genome sequence of Corynebacterium casei LMG S-19264T (=DSM 44701T), isolated from a smear-ripened cheese.</title>
        <authorList>
            <consortium name="US DOE Joint Genome Institute (JGI-PGF)"/>
            <person name="Walter F."/>
            <person name="Albersmeier A."/>
            <person name="Kalinowski J."/>
            <person name="Ruckert C."/>
        </authorList>
    </citation>
    <scope>NUCLEOTIDE SEQUENCE</scope>
    <source>
        <strain evidence="1">CGMCC 4.7403</strain>
    </source>
</reference>
<dbReference type="EMBL" id="BNAT01000022">
    <property type="protein sequence ID" value="GHE38163.1"/>
    <property type="molecule type" value="Genomic_DNA"/>
</dbReference>
<sequence length="596" mass="63624">MGENSVSGGRQGQVVQTGSIQHLTLNSLAEAPAVLPRYLQNADRWPLAGAWNALAAGAHRARPGEDGTELPPYVRRDVDDELRDRVRTAAERGGLVLVLGDSTAGKTRATFEAVRHVLPGHRVIVPPSRSAHPGRAPDAVERAGVPCLVWLDDLERHLGPDGLEADVLDELVALGVPVIATMRRKEYTKFYAPGDGDGGGHPLADLGDRVLRRAAVIELDRLWSTAELERAGACDDSRIADAVAHHGPHGIAEYLAAGPVLLRDWRQARTSIGHARGAALVATAVDLARTGLRGPYPRELLAELHEHHLSAAGGAVLRPEPLEAAFEWAAHVRYGVTSLLMPGDGDRWKAFDYLLDHSGTPVADPVWEAALAHAAGDTDKVLISLSAIGSAPHISWRAISSLSIVGLGEAVHALMFAMARCGETKDAEDLFRDSDHVIRPFLADRFAAKLLREDLADEPEPWLRETAGTSSPEETAVALARTLVGRGAHDEALALLRGALQAGAGHRAAACEMAQVLGASLVQDGRVDDAEALFRHLFDTGFGGKVMQLGAVLALHGRLDDLIEVEPTIDFDTGQSGVVVRVVKHMPPPPDRTPLA</sequence>